<dbReference type="InterPro" id="IPR016130">
    <property type="entry name" value="Tyr_Pase_AS"/>
</dbReference>
<comment type="similarity">
    <text evidence="3">Belongs to the protein-tyrosine phosphatase family. Non-receptor class 1 subfamily.</text>
</comment>
<evidence type="ECO:0000256" key="11">
    <source>
        <dbReference type="PIRSR" id="PIRSR000926-2"/>
    </source>
</evidence>
<organism evidence="16 18">
    <name type="scientific">Agrilus planipennis</name>
    <name type="common">Emerald ash borer</name>
    <name type="synonym">Agrilus marcopoli</name>
    <dbReference type="NCBI Taxonomy" id="224129"/>
    <lineage>
        <taxon>Eukaryota</taxon>
        <taxon>Metazoa</taxon>
        <taxon>Ecdysozoa</taxon>
        <taxon>Arthropoda</taxon>
        <taxon>Hexapoda</taxon>
        <taxon>Insecta</taxon>
        <taxon>Pterygota</taxon>
        <taxon>Neoptera</taxon>
        <taxon>Endopterygota</taxon>
        <taxon>Coleoptera</taxon>
        <taxon>Polyphaga</taxon>
        <taxon>Elateriformia</taxon>
        <taxon>Buprestoidea</taxon>
        <taxon>Buprestidae</taxon>
        <taxon>Agrilinae</taxon>
        <taxon>Agrilus</taxon>
    </lineage>
</organism>
<dbReference type="GO" id="GO:0004726">
    <property type="term" value="F:non-membrane spanning protein tyrosine phosphatase activity"/>
    <property type="evidence" value="ECO:0007669"/>
    <property type="project" value="TreeGrafter"/>
</dbReference>
<evidence type="ECO:0000256" key="3">
    <source>
        <dbReference type="ARBA" id="ARBA00009701"/>
    </source>
</evidence>
<dbReference type="PRINTS" id="PR00700">
    <property type="entry name" value="PRTYPHPHTASE"/>
</dbReference>
<dbReference type="AlphaFoldDB" id="A0A7F5RJG6"/>
<dbReference type="InterPro" id="IPR029021">
    <property type="entry name" value="Prot-tyrosine_phosphatase-like"/>
</dbReference>
<evidence type="ECO:0000259" key="14">
    <source>
        <dbReference type="PROSITE" id="PS50055"/>
    </source>
</evidence>
<evidence type="ECO:0000313" key="17">
    <source>
        <dbReference type="RefSeq" id="XP_025836004.1"/>
    </source>
</evidence>
<feature type="binding site" evidence="11">
    <location>
        <position position="269"/>
    </location>
    <ligand>
        <name>substrate</name>
    </ligand>
</feature>
<dbReference type="Proteomes" id="UP000192223">
    <property type="component" value="Unplaced"/>
</dbReference>
<dbReference type="PANTHER" id="PTHR46047">
    <property type="entry name" value="TYROSINE-PROTEIN PHOSPHATASE NON-RECEPTOR TYPE 61F"/>
    <property type="match status" value="1"/>
</dbReference>
<feature type="transmembrane region" description="Helical" evidence="13">
    <location>
        <begin position="467"/>
        <end position="486"/>
    </location>
</feature>
<dbReference type="SMART" id="SM00404">
    <property type="entry name" value="PTPc_motif"/>
    <property type="match status" value="1"/>
</dbReference>
<dbReference type="GO" id="GO:0005783">
    <property type="term" value="C:endoplasmic reticulum"/>
    <property type="evidence" value="ECO:0007669"/>
    <property type="project" value="UniProtKB-SubCell"/>
</dbReference>
<dbReference type="PIRSF" id="PIRSF000926">
    <property type="entry name" value="Tyr-Ptase_nr1"/>
    <property type="match status" value="1"/>
</dbReference>
<keyword evidence="7" id="KW-0256">Endoplasmic reticulum</keyword>
<dbReference type="InterPro" id="IPR000387">
    <property type="entry name" value="Tyr_Pase_dom"/>
</dbReference>
<dbReference type="InterPro" id="IPR051985">
    <property type="entry name" value="NR_tyrosine_phosphatase"/>
</dbReference>
<dbReference type="SUPFAM" id="SSF52799">
    <property type="entry name" value="(Phosphotyrosine protein) phosphatases II"/>
    <property type="match status" value="1"/>
</dbReference>
<feature type="binding site" evidence="11">
    <location>
        <position position="189"/>
    </location>
    <ligand>
        <name>substrate</name>
    </ligand>
</feature>
<dbReference type="PROSITE" id="PS00383">
    <property type="entry name" value="TYR_PHOSPHATASE_1"/>
    <property type="match status" value="1"/>
</dbReference>
<keyword evidence="5" id="KW-0597">Phosphoprotein</keyword>
<dbReference type="GO" id="GO:0046426">
    <property type="term" value="P:negative regulation of receptor signaling pathway via JAK-STAT"/>
    <property type="evidence" value="ECO:0007669"/>
    <property type="project" value="TreeGrafter"/>
</dbReference>
<dbReference type="PROSITE" id="PS50056">
    <property type="entry name" value="TYR_PHOSPHATASE_2"/>
    <property type="match status" value="1"/>
</dbReference>
<dbReference type="GO" id="GO:0005634">
    <property type="term" value="C:nucleus"/>
    <property type="evidence" value="ECO:0007669"/>
    <property type="project" value="TreeGrafter"/>
</dbReference>
<feature type="binding site" evidence="11">
    <location>
        <begin position="223"/>
        <end position="229"/>
    </location>
    <ligand>
        <name>substrate</name>
    </ligand>
</feature>
<evidence type="ECO:0000256" key="5">
    <source>
        <dbReference type="ARBA" id="ARBA00022553"/>
    </source>
</evidence>
<evidence type="ECO:0000256" key="4">
    <source>
        <dbReference type="ARBA" id="ARBA00013064"/>
    </source>
</evidence>
<evidence type="ECO:0000313" key="16">
    <source>
        <dbReference type="Proteomes" id="UP000192223"/>
    </source>
</evidence>
<dbReference type="GeneID" id="108736503"/>
<dbReference type="GO" id="GO:0009653">
    <property type="term" value="P:anatomical structure morphogenesis"/>
    <property type="evidence" value="ECO:0007669"/>
    <property type="project" value="UniProtKB-ARBA"/>
</dbReference>
<evidence type="ECO:0000256" key="6">
    <source>
        <dbReference type="ARBA" id="ARBA00022801"/>
    </source>
</evidence>
<feature type="compositionally biased region" description="Acidic residues" evidence="12">
    <location>
        <begin position="382"/>
        <end position="404"/>
    </location>
</feature>
<evidence type="ECO:0000256" key="1">
    <source>
        <dbReference type="ARBA" id="ARBA00004240"/>
    </source>
</evidence>
<comment type="subcellular location">
    <subcellularLocation>
        <location evidence="2">Endomembrane system</location>
    </subcellularLocation>
    <subcellularLocation>
        <location evidence="1">Endoplasmic reticulum</location>
    </subcellularLocation>
</comment>
<dbReference type="RefSeq" id="XP_025836004.1">
    <property type="nucleotide sequence ID" value="XM_025980219.1"/>
</dbReference>
<keyword evidence="8" id="KW-0904">Protein phosphatase</keyword>
<dbReference type="PROSITE" id="PS50055">
    <property type="entry name" value="TYR_PHOSPHATASE_PTP"/>
    <property type="match status" value="1"/>
</dbReference>
<evidence type="ECO:0000256" key="2">
    <source>
        <dbReference type="ARBA" id="ARBA00004308"/>
    </source>
</evidence>
<feature type="domain" description="Tyrosine-protein phosphatase" evidence="14">
    <location>
        <begin position="7"/>
        <end position="284"/>
    </location>
</feature>
<protein>
    <recommendedName>
        <fullName evidence="4">protein-tyrosine-phosphatase</fullName>
        <ecNumber evidence="4">3.1.3.48</ecNumber>
    </recommendedName>
</protein>
<accession>A0A7F5RJG6</accession>
<evidence type="ECO:0000256" key="9">
    <source>
        <dbReference type="ARBA" id="ARBA00023136"/>
    </source>
</evidence>
<gene>
    <name evidence="17 18" type="primary">LOC108736503</name>
</gene>
<evidence type="ECO:0000256" key="7">
    <source>
        <dbReference type="ARBA" id="ARBA00022824"/>
    </source>
</evidence>
<name>A0A7F5RJG6_AGRPL</name>
<dbReference type="KEGG" id="apln:108736503"/>
<proteinExistence type="inferred from homology"/>
<dbReference type="EC" id="3.1.3.48" evidence="4"/>
<evidence type="ECO:0000256" key="8">
    <source>
        <dbReference type="ARBA" id="ARBA00022912"/>
    </source>
</evidence>
<dbReference type="CDD" id="cd14545">
    <property type="entry name" value="PTPc-N1_2"/>
    <property type="match status" value="1"/>
</dbReference>
<sequence length="488" mass="55773">MTTGNNIETEYLELSSKNGWPLLYQQIRTESAKFGNSFSEAIKPQNKVLNRYRDVSPFDHTRIVLQKGSSDYINANLVKVEKANRQYILTQGPLPHTISHFWLMVWEQNTKAVLMLNKLVEKKQEKCSQYWPKKVGPEYKMIFDDVGLSLEYLEHQDHSYYMKRVLKLVDVESGNSKEVLQFHYTTWPDFGVPNSPVAFLEFLYKVRAEGALQPDVGPAVVHCSAGIGRSGTFCLVDSCLVLIEKYGLNSVDVKEVLLEMRRYRMGLIQTPEQLKFSYQAIIEGIKHLSQPNTSDKENSNSDVVVVNDNDLYESSSEEDEPPPLPPPRLDSLNRVYDDFPVDRPLPTIPNSTSLTDFAYEENDKVNNQSPPLRPLPTVTPGDEGESSEADEVEEEEEDEDEEETNSLTEEKTENNCVTGNISPEAELRHRQRAERKETLAAKVREMKRRQQANEQWTRLKRSLFKPFVIVGIVSALGGGLLAYFYYKS</sequence>
<feature type="active site" description="Phosphocysteine intermediate" evidence="10">
    <location>
        <position position="223"/>
    </location>
</feature>
<dbReference type="InterPro" id="IPR012265">
    <property type="entry name" value="Ptpn1/Ptpn2"/>
</dbReference>
<evidence type="ECO:0000256" key="12">
    <source>
        <dbReference type="SAM" id="MobiDB-lite"/>
    </source>
</evidence>
<feature type="region of interest" description="Disordered" evidence="12">
    <location>
        <begin position="312"/>
        <end position="433"/>
    </location>
</feature>
<keyword evidence="6" id="KW-0378">Hydrolase</keyword>
<dbReference type="OrthoDB" id="9450131at2759"/>
<feature type="domain" description="Tyrosine specific protein phosphatases" evidence="15">
    <location>
        <begin position="197"/>
        <end position="275"/>
    </location>
</feature>
<dbReference type="SMART" id="SM00194">
    <property type="entry name" value="PTPc"/>
    <property type="match status" value="1"/>
</dbReference>
<evidence type="ECO:0000313" key="18">
    <source>
        <dbReference type="RefSeq" id="XP_025836005.1"/>
    </source>
</evidence>
<dbReference type="Gene3D" id="3.90.190.10">
    <property type="entry name" value="Protein tyrosine phosphatase superfamily"/>
    <property type="match status" value="1"/>
</dbReference>
<keyword evidence="16" id="KW-1185">Reference proteome</keyword>
<dbReference type="InterPro" id="IPR003595">
    <property type="entry name" value="Tyr_Pase_cat"/>
</dbReference>
<dbReference type="Pfam" id="PF00102">
    <property type="entry name" value="Y_phosphatase"/>
    <property type="match status" value="1"/>
</dbReference>
<dbReference type="GO" id="GO:0048666">
    <property type="term" value="P:neuron development"/>
    <property type="evidence" value="ECO:0007669"/>
    <property type="project" value="UniProtKB-ARBA"/>
</dbReference>
<dbReference type="CTD" id="38160"/>
<evidence type="ECO:0000259" key="15">
    <source>
        <dbReference type="PROSITE" id="PS50056"/>
    </source>
</evidence>
<keyword evidence="13" id="KW-0812">Transmembrane</keyword>
<keyword evidence="9 13" id="KW-0472">Membrane</keyword>
<dbReference type="RefSeq" id="XP_025836005.1">
    <property type="nucleotide sequence ID" value="XM_025980220.1"/>
</dbReference>
<dbReference type="InterPro" id="IPR000242">
    <property type="entry name" value="PTP_cat"/>
</dbReference>
<dbReference type="PANTHER" id="PTHR46047:SF3">
    <property type="entry name" value="TYROSINE-PROTEIN PHOSPHATASE NON-RECEPTOR TYPE 61F"/>
    <property type="match status" value="1"/>
</dbReference>
<evidence type="ECO:0000256" key="10">
    <source>
        <dbReference type="PIRSR" id="PIRSR000926-1"/>
    </source>
</evidence>
<evidence type="ECO:0000256" key="13">
    <source>
        <dbReference type="SAM" id="Phobius"/>
    </source>
</evidence>
<dbReference type="GO" id="GO:0019901">
    <property type="term" value="F:protein kinase binding"/>
    <property type="evidence" value="ECO:0007669"/>
    <property type="project" value="TreeGrafter"/>
</dbReference>
<dbReference type="GO" id="GO:0070373">
    <property type="term" value="P:negative regulation of ERK1 and ERK2 cascade"/>
    <property type="evidence" value="ECO:0007669"/>
    <property type="project" value="TreeGrafter"/>
</dbReference>
<reference evidence="17 18" key="1">
    <citation type="submission" date="2025-04" db="UniProtKB">
        <authorList>
            <consortium name="RefSeq"/>
        </authorList>
    </citation>
    <scope>IDENTIFICATION</scope>
    <source>
        <tissue evidence="17 18">Entire body</tissue>
    </source>
</reference>
<keyword evidence="13" id="KW-1133">Transmembrane helix</keyword>